<feature type="chain" id="PRO_5040198761" description="Extracellular protein" evidence="1">
    <location>
        <begin position="24"/>
        <end position="110"/>
    </location>
</feature>
<protein>
    <recommendedName>
        <fullName evidence="4">Extracellular protein</fullName>
    </recommendedName>
</protein>
<evidence type="ECO:0008006" key="4">
    <source>
        <dbReference type="Google" id="ProtNLM"/>
    </source>
</evidence>
<name>A0A9P2YZS2_STAAU</name>
<comment type="caution">
    <text evidence="2">The sequence shown here is derived from an EMBL/GenBank/DDBJ whole genome shotgun (WGS) entry which is preliminary data.</text>
</comment>
<dbReference type="EMBL" id="BDVT01000025">
    <property type="protein sequence ID" value="GBV21766.1"/>
    <property type="molecule type" value="Genomic_DNA"/>
</dbReference>
<organism evidence="2 3">
    <name type="scientific">Staphylococcus aureus</name>
    <dbReference type="NCBI Taxonomy" id="1280"/>
    <lineage>
        <taxon>Bacteria</taxon>
        <taxon>Bacillati</taxon>
        <taxon>Bacillota</taxon>
        <taxon>Bacilli</taxon>
        <taxon>Bacillales</taxon>
        <taxon>Staphylococcaceae</taxon>
        <taxon>Staphylococcus</taxon>
    </lineage>
</organism>
<evidence type="ECO:0000313" key="2">
    <source>
        <dbReference type="EMBL" id="GBV21766.1"/>
    </source>
</evidence>
<dbReference type="RefSeq" id="WP_002485710.1">
    <property type="nucleotide sequence ID" value="NZ_BDVT01000025.1"/>
</dbReference>
<evidence type="ECO:0000256" key="1">
    <source>
        <dbReference type="SAM" id="SignalP"/>
    </source>
</evidence>
<keyword evidence="1" id="KW-0732">Signal</keyword>
<dbReference type="AlphaFoldDB" id="A0A9P2YZS2"/>
<proteinExistence type="predicted"/>
<gene>
    <name evidence="2" type="ORF">M1K003_2789</name>
</gene>
<reference evidence="3" key="1">
    <citation type="submission" date="2017-08" db="EMBL/GenBank/DDBJ databases">
        <title>Protection against atopic dermatitis through acquisition of Staphylococcus quorum-sensing agr mutations in the skin.</title>
        <authorList>
            <person name="Nakamura Y."/>
            <person name="Takahashi H."/>
            <person name="Takaya A."/>
            <person name="Inoue Y."/>
            <person name="Katayama Y."/>
            <person name="Kusuya Y."/>
            <person name="Shoji T."/>
            <person name="Takada S."/>
            <person name="Nakagawa S."/>
            <person name="Oguma R."/>
            <person name="Ozawa N."/>
            <person name="Yamaide F."/>
            <person name="Suzuki S."/>
            <person name="Villaruz A."/>
            <person name="Otto M."/>
            <person name="Matsue H."/>
            <person name="Nunez G."/>
            <person name="Shimojo N."/>
        </authorList>
    </citation>
    <scope>NUCLEOTIDE SEQUENCE [LARGE SCALE GENOMIC DNA]</scope>
    <source>
        <strain evidence="3">M1K003</strain>
    </source>
</reference>
<feature type="signal peptide" evidence="1">
    <location>
        <begin position="1"/>
        <end position="23"/>
    </location>
</feature>
<dbReference type="Proteomes" id="UP000265645">
    <property type="component" value="Unassembled WGS sequence"/>
</dbReference>
<evidence type="ECO:0000313" key="3">
    <source>
        <dbReference type="Proteomes" id="UP000265645"/>
    </source>
</evidence>
<sequence length="110" mass="12207">MIKKVSKIVLTSALLLGVSGTYASLDTHSHNFSNSTQNTVNAKTLSKHFTVHKSAKKKSNLPKSIHYSKRVKKNKTMHITYSGTLKRKSIKKSGNKYVATYSGTLNGHWS</sequence>
<accession>A0A9P2YZS2</accession>